<reference evidence="1" key="2">
    <citation type="submission" date="2025-03" db="EMBL/GenBank/DDBJ databases">
        <authorList>
            <consortium name="ELIXIR-Norway"/>
            <consortium name="Elixir Norway"/>
        </authorList>
    </citation>
    <scope>NUCLEOTIDE SEQUENCE</scope>
</reference>
<reference evidence="1" key="1">
    <citation type="submission" date="2023-05" db="EMBL/GenBank/DDBJ databases">
        <authorList>
            <consortium name="ELIXIR-Norway"/>
        </authorList>
    </citation>
    <scope>NUCLEOTIDE SEQUENCE</scope>
</reference>
<evidence type="ECO:0000313" key="1">
    <source>
        <dbReference type="EMBL" id="CAM9745367.1"/>
    </source>
</evidence>
<dbReference type="EMBL" id="OX596100">
    <property type="protein sequence ID" value="CAM9745367.1"/>
    <property type="molecule type" value="Genomic_DNA"/>
</dbReference>
<protein>
    <submittedName>
        <fullName evidence="1">Uncharacterized protein</fullName>
    </submittedName>
</protein>
<gene>
    <name evidence="1" type="ORF">MRATA1EN22A_LOCUS6865</name>
</gene>
<evidence type="ECO:0000313" key="2">
    <source>
        <dbReference type="Proteomes" id="UP001162501"/>
    </source>
</evidence>
<proteinExistence type="predicted"/>
<name>A0AC59YKB1_RANTA</name>
<dbReference type="Proteomes" id="UP001162501">
    <property type="component" value="Chromosome 16"/>
</dbReference>
<sequence length="104" mass="11715">MKVAQLCPALCNPMDYTVHGILQARILEWVAFPFSRGSSQPRDRTQVSRIAGGLYQLSQQGSPGGLPGWTPKPFQRSILKEINPKYSLEELMLKLKLQYTGHLM</sequence>
<organism evidence="1 2">
    <name type="scientific">Rangifer tarandus platyrhynchus</name>
    <name type="common">Svalbard reindeer</name>
    <dbReference type="NCBI Taxonomy" id="3082113"/>
    <lineage>
        <taxon>Eukaryota</taxon>
        <taxon>Metazoa</taxon>
        <taxon>Chordata</taxon>
        <taxon>Craniata</taxon>
        <taxon>Vertebrata</taxon>
        <taxon>Euteleostomi</taxon>
        <taxon>Mammalia</taxon>
        <taxon>Eutheria</taxon>
        <taxon>Laurasiatheria</taxon>
        <taxon>Artiodactyla</taxon>
        <taxon>Ruminantia</taxon>
        <taxon>Pecora</taxon>
        <taxon>Cervidae</taxon>
        <taxon>Odocoileinae</taxon>
        <taxon>Rangifer</taxon>
    </lineage>
</organism>
<accession>A0AC59YKB1</accession>